<evidence type="ECO:0000256" key="2">
    <source>
        <dbReference type="ARBA" id="ARBA00022723"/>
    </source>
</evidence>
<dbReference type="PROSITE" id="PS00198">
    <property type="entry name" value="4FE4S_FER_1"/>
    <property type="match status" value="1"/>
</dbReference>
<comment type="caution">
    <text evidence="6">The sequence shown here is derived from an EMBL/GenBank/DDBJ whole genome shotgun (WGS) entry which is preliminary data.</text>
</comment>
<dbReference type="CDD" id="cd10551">
    <property type="entry name" value="PsrB"/>
    <property type="match status" value="1"/>
</dbReference>
<accession>A0ABV7GFB9</accession>
<evidence type="ECO:0000256" key="3">
    <source>
        <dbReference type="ARBA" id="ARBA00023004"/>
    </source>
</evidence>
<dbReference type="InterPro" id="IPR050954">
    <property type="entry name" value="ET_IronSulfur_Cluster-Binding"/>
</dbReference>
<keyword evidence="4" id="KW-0411">Iron-sulfur</keyword>
<name>A0ABV7GFB9_9GAMM</name>
<dbReference type="PROSITE" id="PS51379">
    <property type="entry name" value="4FE4S_FER_2"/>
    <property type="match status" value="3"/>
</dbReference>
<dbReference type="EMBL" id="JBHRTD010000015">
    <property type="protein sequence ID" value="MFC3138920.1"/>
    <property type="molecule type" value="Genomic_DNA"/>
</dbReference>
<dbReference type="SUPFAM" id="SSF54862">
    <property type="entry name" value="4Fe-4S ferredoxins"/>
    <property type="match status" value="1"/>
</dbReference>
<organism evidence="6 7">
    <name type="scientific">Shewanella submarina</name>
    <dbReference type="NCBI Taxonomy" id="2016376"/>
    <lineage>
        <taxon>Bacteria</taxon>
        <taxon>Pseudomonadati</taxon>
        <taxon>Pseudomonadota</taxon>
        <taxon>Gammaproteobacteria</taxon>
        <taxon>Alteromonadales</taxon>
        <taxon>Shewanellaceae</taxon>
        <taxon>Shewanella</taxon>
    </lineage>
</organism>
<dbReference type="InterPro" id="IPR017900">
    <property type="entry name" value="4Fe4S_Fe_S_CS"/>
</dbReference>
<evidence type="ECO:0000256" key="4">
    <source>
        <dbReference type="ARBA" id="ARBA00023014"/>
    </source>
</evidence>
<dbReference type="RefSeq" id="WP_283106503.1">
    <property type="nucleotide sequence ID" value="NZ_JAKILF010000006.1"/>
</dbReference>
<dbReference type="Gene3D" id="3.30.70.20">
    <property type="match status" value="2"/>
</dbReference>
<evidence type="ECO:0000256" key="1">
    <source>
        <dbReference type="ARBA" id="ARBA00022485"/>
    </source>
</evidence>
<evidence type="ECO:0000313" key="6">
    <source>
        <dbReference type="EMBL" id="MFC3138920.1"/>
    </source>
</evidence>
<sequence length="225" mass="24754">MDKSKRFFLKGAGALLAGMSAYQATRASEHSSPASQRKYALLHDENRCIGCDACTQACREVNQVPEGVSRLDIVRTGPHGEYPNQTYHFERQSCQHCENAPCVNVCPTGAAYKDPQTGIIKVDEWKCVGCLYCIAACPYKVRFIHPVTRAADKCDFCEQTRLSKGELPACVTSCPTQALVFGDLLDTQSGVYQLVRTQPVSRDKESLGTSPKLFKIRAAKGEVIL</sequence>
<proteinExistence type="predicted"/>
<keyword evidence="7" id="KW-1185">Reference proteome</keyword>
<dbReference type="Proteomes" id="UP001595621">
    <property type="component" value="Unassembled WGS sequence"/>
</dbReference>
<reference evidence="7" key="1">
    <citation type="journal article" date="2019" name="Int. J. Syst. Evol. Microbiol.">
        <title>The Global Catalogue of Microorganisms (GCM) 10K type strain sequencing project: providing services to taxonomists for standard genome sequencing and annotation.</title>
        <authorList>
            <consortium name="The Broad Institute Genomics Platform"/>
            <consortium name="The Broad Institute Genome Sequencing Center for Infectious Disease"/>
            <person name="Wu L."/>
            <person name="Ma J."/>
        </authorList>
    </citation>
    <scope>NUCLEOTIDE SEQUENCE [LARGE SCALE GENOMIC DNA]</scope>
    <source>
        <strain evidence="7">KCTC 52277</strain>
    </source>
</reference>
<feature type="domain" description="4Fe-4S ferredoxin-type" evidence="5">
    <location>
        <begin position="85"/>
        <end position="116"/>
    </location>
</feature>
<gene>
    <name evidence="6" type="ORF">ACFOE0_12105</name>
</gene>
<keyword evidence="2" id="KW-0479">Metal-binding</keyword>
<evidence type="ECO:0000313" key="7">
    <source>
        <dbReference type="Proteomes" id="UP001595621"/>
    </source>
</evidence>
<feature type="domain" description="4Fe-4S ferredoxin-type" evidence="5">
    <location>
        <begin position="39"/>
        <end position="67"/>
    </location>
</feature>
<dbReference type="PANTHER" id="PTHR43177:SF3">
    <property type="entry name" value="PROTEIN NRFC HOMOLOG"/>
    <property type="match status" value="1"/>
</dbReference>
<dbReference type="Pfam" id="PF13247">
    <property type="entry name" value="Fer4_11"/>
    <property type="match status" value="1"/>
</dbReference>
<dbReference type="PANTHER" id="PTHR43177">
    <property type="entry name" value="PROTEIN NRFC"/>
    <property type="match status" value="1"/>
</dbReference>
<feature type="domain" description="4Fe-4S ferredoxin-type" evidence="5">
    <location>
        <begin position="118"/>
        <end position="147"/>
    </location>
</feature>
<keyword evidence="3" id="KW-0408">Iron</keyword>
<keyword evidence="1" id="KW-0004">4Fe-4S</keyword>
<evidence type="ECO:0000259" key="5">
    <source>
        <dbReference type="PROSITE" id="PS51379"/>
    </source>
</evidence>
<dbReference type="InterPro" id="IPR017896">
    <property type="entry name" value="4Fe4S_Fe-S-bd"/>
</dbReference>
<protein>
    <submittedName>
        <fullName evidence="6">4Fe-4S dicluster domain-containing protein</fullName>
    </submittedName>
</protein>